<comment type="caution">
    <text evidence="1">The sequence shown here is derived from an EMBL/GenBank/DDBJ whole genome shotgun (WGS) entry which is preliminary data.</text>
</comment>
<sequence length="50" mass="5929">MKEKEALYFLRSGQECLASRNKKKFPKDAFRLSRNFGLFPKKLLLSHRLS</sequence>
<dbReference type="Proteomes" id="UP000004117">
    <property type="component" value="Unassembled WGS sequence"/>
</dbReference>
<protein>
    <submittedName>
        <fullName evidence="1">Uncharacterized protein</fullName>
    </submittedName>
</protein>
<name>A0AAV3GIV7_ENTFL</name>
<dbReference type="EMBL" id="ALZR01000083">
    <property type="protein sequence ID" value="EJV15106.1"/>
    <property type="molecule type" value="Genomic_DNA"/>
</dbReference>
<proteinExistence type="predicted"/>
<gene>
    <name evidence="1" type="ORF">HMPREF1336_02295</name>
</gene>
<dbReference type="AlphaFoldDB" id="A0AAV3GIV7"/>
<evidence type="ECO:0000313" key="1">
    <source>
        <dbReference type="EMBL" id="EJV15106.1"/>
    </source>
</evidence>
<organism evidence="1 2">
    <name type="scientific">Enterococcus faecalis ERV63</name>
    <dbReference type="NCBI Taxonomy" id="1134793"/>
    <lineage>
        <taxon>Bacteria</taxon>
        <taxon>Bacillati</taxon>
        <taxon>Bacillota</taxon>
        <taxon>Bacilli</taxon>
        <taxon>Lactobacillales</taxon>
        <taxon>Enterococcaceae</taxon>
        <taxon>Enterococcus</taxon>
    </lineage>
</organism>
<evidence type="ECO:0000313" key="2">
    <source>
        <dbReference type="Proteomes" id="UP000004117"/>
    </source>
</evidence>
<reference evidence="1 2" key="1">
    <citation type="submission" date="2012-04" db="EMBL/GenBank/DDBJ databases">
        <authorList>
            <person name="Weinstock G."/>
            <person name="Sodergren E."/>
            <person name="Lobos E.A."/>
            <person name="Fulton L."/>
            <person name="Fulton R."/>
            <person name="Courtney L."/>
            <person name="Fronick C."/>
            <person name="O'Laughlin M."/>
            <person name="Godfrey J."/>
            <person name="Wilson R.M."/>
            <person name="Miner T."/>
            <person name="Farmer C."/>
            <person name="Delehaunty K."/>
            <person name="Cordes M."/>
            <person name="Minx P."/>
            <person name="Tomlinson C."/>
            <person name="Chen J."/>
            <person name="Wollam A."/>
            <person name="Pepin K.H."/>
            <person name="Bhonagiri V."/>
            <person name="Zhang X."/>
            <person name="Suruliraj S."/>
            <person name="Warren W."/>
            <person name="Mitreva M."/>
            <person name="Mardis E.R."/>
            <person name="Wilson R.K."/>
        </authorList>
    </citation>
    <scope>NUCLEOTIDE SEQUENCE [LARGE SCALE GENOMIC DNA]</scope>
    <source>
        <strain evidence="1 2">ERV63</strain>
    </source>
</reference>
<accession>A0AAV3GIV7</accession>